<gene>
    <name evidence="2" type="ORF">CPELLU_LOCUS9334</name>
</gene>
<comment type="caution">
    <text evidence="2">The sequence shown here is derived from an EMBL/GenBank/DDBJ whole genome shotgun (WGS) entry which is preliminary data.</text>
</comment>
<dbReference type="AlphaFoldDB" id="A0A9N9DWV8"/>
<feature type="region of interest" description="Disordered" evidence="1">
    <location>
        <begin position="80"/>
        <end position="99"/>
    </location>
</feature>
<dbReference type="OrthoDB" id="5590473at2759"/>
<dbReference type="CDD" id="cd18724">
    <property type="entry name" value="PIN_LabA-like"/>
    <property type="match status" value="1"/>
</dbReference>
<reference evidence="2" key="1">
    <citation type="submission" date="2021-06" db="EMBL/GenBank/DDBJ databases">
        <authorList>
            <person name="Kallberg Y."/>
            <person name="Tangrot J."/>
            <person name="Rosling A."/>
        </authorList>
    </citation>
    <scope>NUCLEOTIDE SEQUENCE</scope>
    <source>
        <strain evidence="2">FL966</strain>
    </source>
</reference>
<evidence type="ECO:0000313" key="3">
    <source>
        <dbReference type="Proteomes" id="UP000789759"/>
    </source>
</evidence>
<dbReference type="EMBL" id="CAJVQA010007070">
    <property type="protein sequence ID" value="CAG8651028.1"/>
    <property type="molecule type" value="Genomic_DNA"/>
</dbReference>
<name>A0A9N9DWV8_9GLOM</name>
<dbReference type="Proteomes" id="UP000789759">
    <property type="component" value="Unassembled WGS sequence"/>
</dbReference>
<feature type="region of interest" description="Disordered" evidence="1">
    <location>
        <begin position="140"/>
        <end position="159"/>
    </location>
</feature>
<feature type="region of interest" description="Disordered" evidence="1">
    <location>
        <begin position="1"/>
        <end position="25"/>
    </location>
</feature>
<keyword evidence="3" id="KW-1185">Reference proteome</keyword>
<accession>A0A9N9DWV8</accession>
<sequence length="460" mass="52013">MSLLKIPNSRSSPSRASSSKESSGDLGDFSPLWSYLQNDNQDINSLGDFGKLWRFLQGEREKWCNSGSASIEDIDGFLTSSGQPSCEGKQPPVLPHSSSSEYSSEEEILIAKHKAIKVVQPSKKKVEGVVVVTVNKGNEKVTNKKGRKGKKQSEHKSNKDNVKTIINNGNKKVHFENDVNSLNNQKQQEPAFLVNNQKMNDRINSKMAFKFSVPIPIKISDDPIHVFIDNSNILFGFLAYCRQQSLINRTQNSQDVLEKKKPMLEYDALFTILERGRNIARRVLVASSPLYQPLDKAAQTGYEVSVLKRVKRSIFDDDVNTQQLDHNVSGYQQPPPFEMEKEQCVDELLHLKILESLLDYHAPATLVLASGDGKDAEYFQGGFHKCIIKALERGWKVEVISWQRQLSQNFLNKKFLSKWKGLYHVVFLDWFAKELGPVSDFTFGCSRSILLAVPNLLTLF</sequence>
<dbReference type="Gene3D" id="3.40.50.1010">
    <property type="entry name" value="5'-nuclease"/>
    <property type="match status" value="1"/>
</dbReference>
<organism evidence="2 3">
    <name type="scientific">Cetraspora pellucida</name>
    <dbReference type="NCBI Taxonomy" id="1433469"/>
    <lineage>
        <taxon>Eukaryota</taxon>
        <taxon>Fungi</taxon>
        <taxon>Fungi incertae sedis</taxon>
        <taxon>Mucoromycota</taxon>
        <taxon>Glomeromycotina</taxon>
        <taxon>Glomeromycetes</taxon>
        <taxon>Diversisporales</taxon>
        <taxon>Gigasporaceae</taxon>
        <taxon>Cetraspora</taxon>
    </lineage>
</organism>
<evidence type="ECO:0000256" key="1">
    <source>
        <dbReference type="SAM" id="MobiDB-lite"/>
    </source>
</evidence>
<proteinExistence type="predicted"/>
<protein>
    <submittedName>
        <fullName evidence="2">17143_t:CDS:1</fullName>
    </submittedName>
</protein>
<feature type="compositionally biased region" description="Low complexity" evidence="1">
    <location>
        <begin position="9"/>
        <end position="21"/>
    </location>
</feature>
<evidence type="ECO:0000313" key="2">
    <source>
        <dbReference type="EMBL" id="CAG8651028.1"/>
    </source>
</evidence>